<organism evidence="2 3">
    <name type="scientific">Metabacillus malikii</name>
    <dbReference type="NCBI Taxonomy" id="1504265"/>
    <lineage>
        <taxon>Bacteria</taxon>
        <taxon>Bacillati</taxon>
        <taxon>Bacillota</taxon>
        <taxon>Bacilli</taxon>
        <taxon>Bacillales</taxon>
        <taxon>Bacillaceae</taxon>
        <taxon>Metabacillus</taxon>
    </lineage>
</organism>
<dbReference type="Gene3D" id="1.20.1070.10">
    <property type="entry name" value="Rhodopsin 7-helix transmembrane proteins"/>
    <property type="match status" value="1"/>
</dbReference>
<reference evidence="2 3" key="1">
    <citation type="submission" date="2023-07" db="EMBL/GenBank/DDBJ databases">
        <title>Genomic Encyclopedia of Type Strains, Phase IV (KMG-IV): sequencing the most valuable type-strain genomes for metagenomic binning, comparative biology and taxonomic classification.</title>
        <authorList>
            <person name="Goeker M."/>
        </authorList>
    </citation>
    <scope>NUCLEOTIDE SEQUENCE [LARGE SCALE GENOMIC DNA]</scope>
    <source>
        <strain evidence="2 3">DSM 29005</strain>
    </source>
</reference>
<gene>
    <name evidence="2" type="ORF">J2S19_001042</name>
</gene>
<evidence type="ECO:0000256" key="1">
    <source>
        <dbReference type="SAM" id="Phobius"/>
    </source>
</evidence>
<keyword evidence="1" id="KW-0472">Membrane</keyword>
<proteinExistence type="predicted"/>
<keyword evidence="3" id="KW-1185">Reference proteome</keyword>
<dbReference type="Proteomes" id="UP001234495">
    <property type="component" value="Unassembled WGS sequence"/>
</dbReference>
<evidence type="ECO:0000313" key="3">
    <source>
        <dbReference type="Proteomes" id="UP001234495"/>
    </source>
</evidence>
<feature type="transmembrane region" description="Helical" evidence="1">
    <location>
        <begin position="50"/>
        <end position="69"/>
    </location>
</feature>
<dbReference type="EMBL" id="JAUSUD010000003">
    <property type="protein sequence ID" value="MDQ0229790.1"/>
    <property type="molecule type" value="Genomic_DNA"/>
</dbReference>
<keyword evidence="1" id="KW-1133">Transmembrane helix</keyword>
<accession>A0ABT9ZEU9</accession>
<feature type="transmembrane region" description="Helical" evidence="1">
    <location>
        <begin position="20"/>
        <end position="44"/>
    </location>
</feature>
<dbReference type="RefSeq" id="WP_307338091.1">
    <property type="nucleotide sequence ID" value="NZ_JAUSUD010000003.1"/>
</dbReference>
<feature type="transmembrane region" description="Helical" evidence="1">
    <location>
        <begin position="90"/>
        <end position="108"/>
    </location>
</feature>
<comment type="caution">
    <text evidence="2">The sequence shown here is derived from an EMBL/GenBank/DDBJ whole genome shotgun (WGS) entry which is preliminary data.</text>
</comment>
<evidence type="ECO:0000313" key="2">
    <source>
        <dbReference type="EMBL" id="MDQ0229790.1"/>
    </source>
</evidence>
<name>A0ABT9ZEU9_9BACI</name>
<feature type="transmembrane region" description="Helical" evidence="1">
    <location>
        <begin position="120"/>
        <end position="139"/>
    </location>
</feature>
<keyword evidence="1" id="KW-0812">Transmembrane</keyword>
<sequence>MNSWLSIILPSDEYKEKKMLYFFAEGAVVMFICTLLFLLASKYVQLDVQFSLLIILFVFVAYVTIRYILSGVEYTDVSTEESFKKEFRVITRRSIVFVLTSILLYTLLIELPSGKEWYEVIGLFILAGILMFLTSYVSLRRSYIKNKELL</sequence>
<protein>
    <submittedName>
        <fullName evidence="2">Cobalamin synthase</fullName>
    </submittedName>
</protein>